<keyword evidence="6 10" id="KW-0472">Membrane</keyword>
<dbReference type="PROSITE" id="PS50262">
    <property type="entry name" value="G_PROTEIN_RECEP_F1_2"/>
    <property type="match status" value="1"/>
</dbReference>
<feature type="transmembrane region" description="Helical" evidence="10">
    <location>
        <begin position="375"/>
        <end position="398"/>
    </location>
</feature>
<dbReference type="InterPro" id="IPR050569">
    <property type="entry name" value="TAAR"/>
</dbReference>
<evidence type="ECO:0000256" key="2">
    <source>
        <dbReference type="ARBA" id="ARBA00022475"/>
    </source>
</evidence>
<evidence type="ECO:0000256" key="7">
    <source>
        <dbReference type="ARBA" id="ARBA00023170"/>
    </source>
</evidence>
<dbReference type="HOGENOM" id="CLU_489453_0_0_1"/>
<keyword evidence="13" id="KW-1185">Reference proteome</keyword>
<dbReference type="EMBL" id="DS469675">
    <property type="protein sequence ID" value="EDO36257.1"/>
    <property type="molecule type" value="Genomic_DNA"/>
</dbReference>
<keyword evidence="4 10" id="KW-1133">Transmembrane helix</keyword>
<gene>
    <name evidence="12" type="ORF">NEMVEDRAFT_v1g213128</name>
</gene>
<feature type="transmembrane region" description="Helical" evidence="10">
    <location>
        <begin position="332"/>
        <end position="354"/>
    </location>
</feature>
<dbReference type="SUPFAM" id="SSF81321">
    <property type="entry name" value="Family A G protein-coupled receptor-like"/>
    <property type="match status" value="1"/>
</dbReference>
<evidence type="ECO:0000313" key="13">
    <source>
        <dbReference type="Proteomes" id="UP000001593"/>
    </source>
</evidence>
<proteinExistence type="inferred from homology"/>
<comment type="subcellular location">
    <subcellularLocation>
        <location evidence="1">Cell membrane</location>
        <topology evidence="1">Multi-pass membrane protein</topology>
    </subcellularLocation>
</comment>
<accession>A7SJ92</accession>
<keyword evidence="7 9" id="KW-0675">Receptor</keyword>
<dbReference type="PROSITE" id="PS00237">
    <property type="entry name" value="G_PROTEIN_RECEP_F1_1"/>
    <property type="match status" value="1"/>
</dbReference>
<sequence>MARAPVCRKEDCSPYDIGLVFDKIASYSPQDKLKFIENVWKPEELFDFPVSIENGKSRKFVLNWLKKYPWQAYSKYFNGVFCLACVCFGVQCGRNATTLEDILMNRHKHENTNWNPTSRQDAQSLLNAINFSFIVAIVIVRHILALTKALTVKLQSKAMDILKAKEELALLISVLTEMSNDIDATHHELYQDAVTIARQVDVQPDMPRVAQRQTHRPNAPASNPEDYYKINLTRVFLDHVLEQLDSRFKDDVFICYKDQTELWYLITRGIIFFISLVGNGTVIFLITSRPKLQRTTNWLILSLAIADISLTIIITPIEAVCTLHQPSKCDLWILWLFYTMAINTSTFNLCLLTVDRYIAVSYPLRYQRLKLQLRLACRIALTWALAMISPLPCFIAIRYDAMKAFKDLEFAYLVLCECVPSITLLLIYIQMVRVVTRRKRDMKQQRKAIQFNYSSSSVQNISKQSSLHIVGALVFIFDLCFLVSVYEGISHYVLAEPAHKYVVSAARVLYHVNAAANGPVYAVMKGDFRQELRRLVRGSPSREIEEMEMRNISRDNT</sequence>
<evidence type="ECO:0000256" key="4">
    <source>
        <dbReference type="ARBA" id="ARBA00022989"/>
    </source>
</evidence>
<dbReference type="Proteomes" id="UP000001593">
    <property type="component" value="Unassembled WGS sequence"/>
</dbReference>
<dbReference type="PhylomeDB" id="A7SJ92"/>
<dbReference type="eggNOG" id="KOG3656">
    <property type="taxonomic scope" value="Eukaryota"/>
</dbReference>
<keyword evidence="2" id="KW-1003">Cell membrane</keyword>
<reference evidence="12 13" key="1">
    <citation type="journal article" date="2007" name="Science">
        <title>Sea anemone genome reveals ancestral eumetazoan gene repertoire and genomic organization.</title>
        <authorList>
            <person name="Putnam N.H."/>
            <person name="Srivastava M."/>
            <person name="Hellsten U."/>
            <person name="Dirks B."/>
            <person name="Chapman J."/>
            <person name="Salamov A."/>
            <person name="Terry A."/>
            <person name="Shapiro H."/>
            <person name="Lindquist E."/>
            <person name="Kapitonov V.V."/>
            <person name="Jurka J."/>
            <person name="Genikhovich G."/>
            <person name="Grigoriev I.V."/>
            <person name="Lucas S.M."/>
            <person name="Steele R.E."/>
            <person name="Finnerty J.R."/>
            <person name="Technau U."/>
            <person name="Martindale M.Q."/>
            <person name="Rokhsar D.S."/>
        </authorList>
    </citation>
    <scope>NUCLEOTIDE SEQUENCE [LARGE SCALE GENOMIC DNA]</scope>
    <source>
        <strain evidence="13">CH2 X CH6</strain>
    </source>
</reference>
<keyword evidence="8 9" id="KW-0807">Transducer</keyword>
<feature type="transmembrane region" description="Helical" evidence="10">
    <location>
        <begin position="467"/>
        <end position="489"/>
    </location>
</feature>
<evidence type="ECO:0000256" key="9">
    <source>
        <dbReference type="RuleBase" id="RU000688"/>
    </source>
</evidence>
<evidence type="ECO:0000256" key="10">
    <source>
        <dbReference type="SAM" id="Phobius"/>
    </source>
</evidence>
<feature type="transmembrane region" description="Helical" evidence="10">
    <location>
        <begin position="125"/>
        <end position="144"/>
    </location>
</feature>
<dbReference type="AlphaFoldDB" id="A7SJ92"/>
<keyword evidence="5 9" id="KW-0297">G-protein coupled receptor</keyword>
<keyword evidence="3 9" id="KW-0812">Transmembrane</keyword>
<protein>
    <recommendedName>
        <fullName evidence="11">G-protein coupled receptors family 1 profile domain-containing protein</fullName>
    </recommendedName>
</protein>
<dbReference type="GO" id="GO:0007186">
    <property type="term" value="P:G protein-coupled receptor signaling pathway"/>
    <property type="evidence" value="ECO:0000318"/>
    <property type="project" value="GO_Central"/>
</dbReference>
<dbReference type="SMART" id="SM01381">
    <property type="entry name" value="7TM_GPCR_Srsx"/>
    <property type="match status" value="1"/>
</dbReference>
<dbReference type="PANTHER" id="PTHR24249:SF372">
    <property type="entry name" value="G-PROTEIN COUPLED RECEPTORS FAMILY 1 PROFILE DOMAIN-CONTAINING PROTEIN"/>
    <property type="match status" value="1"/>
</dbReference>
<evidence type="ECO:0000256" key="8">
    <source>
        <dbReference type="ARBA" id="ARBA00023224"/>
    </source>
</evidence>
<dbReference type="CDD" id="cd00637">
    <property type="entry name" value="7tm_classA_rhodopsin-like"/>
    <property type="match status" value="1"/>
</dbReference>
<dbReference type="PANTHER" id="PTHR24249">
    <property type="entry name" value="HISTAMINE RECEPTOR-RELATED G-PROTEIN COUPLED RECEPTOR"/>
    <property type="match status" value="1"/>
</dbReference>
<comment type="similarity">
    <text evidence="9">Belongs to the G-protein coupled receptor 1 family.</text>
</comment>
<evidence type="ECO:0000256" key="5">
    <source>
        <dbReference type="ARBA" id="ARBA00023040"/>
    </source>
</evidence>
<dbReference type="InterPro" id="IPR017452">
    <property type="entry name" value="GPCR_Rhodpsn_7TM"/>
</dbReference>
<feature type="domain" description="G-protein coupled receptors family 1 profile" evidence="11">
    <location>
        <begin position="278"/>
        <end position="521"/>
    </location>
</feature>
<dbReference type="PRINTS" id="PR00237">
    <property type="entry name" value="GPCRRHODOPSN"/>
</dbReference>
<feature type="transmembrane region" description="Helical" evidence="10">
    <location>
        <begin position="298"/>
        <end position="320"/>
    </location>
</feature>
<organism evidence="12 13">
    <name type="scientific">Nematostella vectensis</name>
    <name type="common">Starlet sea anemone</name>
    <dbReference type="NCBI Taxonomy" id="45351"/>
    <lineage>
        <taxon>Eukaryota</taxon>
        <taxon>Metazoa</taxon>
        <taxon>Cnidaria</taxon>
        <taxon>Anthozoa</taxon>
        <taxon>Hexacorallia</taxon>
        <taxon>Actiniaria</taxon>
        <taxon>Edwardsiidae</taxon>
        <taxon>Nematostella</taxon>
    </lineage>
</organism>
<feature type="transmembrane region" description="Helical" evidence="10">
    <location>
        <begin position="410"/>
        <end position="436"/>
    </location>
</feature>
<dbReference type="GO" id="GO:0004930">
    <property type="term" value="F:G protein-coupled receptor activity"/>
    <property type="evidence" value="ECO:0000318"/>
    <property type="project" value="GO_Central"/>
</dbReference>
<feature type="transmembrane region" description="Helical" evidence="10">
    <location>
        <begin position="262"/>
        <end position="286"/>
    </location>
</feature>
<dbReference type="InterPro" id="IPR000276">
    <property type="entry name" value="GPCR_Rhodpsn"/>
</dbReference>
<evidence type="ECO:0000256" key="1">
    <source>
        <dbReference type="ARBA" id="ARBA00004651"/>
    </source>
</evidence>
<evidence type="ECO:0000259" key="11">
    <source>
        <dbReference type="PROSITE" id="PS50262"/>
    </source>
</evidence>
<dbReference type="Pfam" id="PF00001">
    <property type="entry name" value="7tm_1"/>
    <property type="match status" value="1"/>
</dbReference>
<name>A7SJ92_NEMVE</name>
<evidence type="ECO:0000256" key="3">
    <source>
        <dbReference type="ARBA" id="ARBA00022692"/>
    </source>
</evidence>
<evidence type="ECO:0000313" key="12">
    <source>
        <dbReference type="EMBL" id="EDO36257.1"/>
    </source>
</evidence>
<dbReference type="InParanoid" id="A7SJ92"/>
<evidence type="ECO:0000256" key="6">
    <source>
        <dbReference type="ARBA" id="ARBA00023136"/>
    </source>
</evidence>
<dbReference type="GO" id="GO:0005886">
    <property type="term" value="C:plasma membrane"/>
    <property type="evidence" value="ECO:0000318"/>
    <property type="project" value="GO_Central"/>
</dbReference>
<dbReference type="Gene3D" id="1.20.1070.10">
    <property type="entry name" value="Rhodopsin 7-helix transmembrane proteins"/>
    <property type="match status" value="1"/>
</dbReference>